<keyword evidence="4" id="KW-1185">Reference proteome</keyword>
<evidence type="ECO:0000313" key="4">
    <source>
        <dbReference type="Proteomes" id="UP000499080"/>
    </source>
</evidence>
<feature type="compositionally biased region" description="Basic and acidic residues" evidence="1">
    <location>
        <begin position="180"/>
        <end position="189"/>
    </location>
</feature>
<organism evidence="3 4">
    <name type="scientific">Araneus ventricosus</name>
    <name type="common">Orbweaver spider</name>
    <name type="synonym">Epeira ventricosa</name>
    <dbReference type="NCBI Taxonomy" id="182803"/>
    <lineage>
        <taxon>Eukaryota</taxon>
        <taxon>Metazoa</taxon>
        <taxon>Ecdysozoa</taxon>
        <taxon>Arthropoda</taxon>
        <taxon>Chelicerata</taxon>
        <taxon>Arachnida</taxon>
        <taxon>Araneae</taxon>
        <taxon>Araneomorphae</taxon>
        <taxon>Entelegynae</taxon>
        <taxon>Araneoidea</taxon>
        <taxon>Araneidae</taxon>
        <taxon>Araneus</taxon>
    </lineage>
</organism>
<sequence length="189" mass="21130">MDCSLPENRTFGRPEVVLGDNGAGYQKTGLLRSKRYSPVQNGTVSFNGTASFKTVQSLSKRYSPVQNGTVSFNKPYCPVQNGTVSFIKWYCPFQNDTVPFKMVLSRSLNCPVQFKTGRMVTLGKTATKTQEMLVKVYDVEAVSKKGAFEWFKCFRDGKEDVEDEPRSGRPPTSTTPDNIEGVRRTLAED</sequence>
<protein>
    <recommendedName>
        <fullName evidence="2">Mos1 transposase HTH domain-containing protein</fullName>
    </recommendedName>
</protein>
<evidence type="ECO:0000256" key="1">
    <source>
        <dbReference type="SAM" id="MobiDB-lite"/>
    </source>
</evidence>
<accession>A0A4Y2KX72</accession>
<dbReference type="Proteomes" id="UP000499080">
    <property type="component" value="Unassembled WGS sequence"/>
</dbReference>
<proteinExistence type="predicted"/>
<reference evidence="3 4" key="1">
    <citation type="journal article" date="2019" name="Sci. Rep.">
        <title>Orb-weaving spider Araneus ventricosus genome elucidates the spidroin gene catalogue.</title>
        <authorList>
            <person name="Kono N."/>
            <person name="Nakamura H."/>
            <person name="Ohtoshi R."/>
            <person name="Moran D.A.P."/>
            <person name="Shinohara A."/>
            <person name="Yoshida Y."/>
            <person name="Fujiwara M."/>
            <person name="Mori M."/>
            <person name="Tomita M."/>
            <person name="Arakawa K."/>
        </authorList>
    </citation>
    <scope>NUCLEOTIDE SEQUENCE [LARGE SCALE GENOMIC DNA]</scope>
</reference>
<dbReference type="InterPro" id="IPR052709">
    <property type="entry name" value="Transposase-MT_Hybrid"/>
</dbReference>
<evidence type="ECO:0000313" key="3">
    <source>
        <dbReference type="EMBL" id="GBN06908.1"/>
    </source>
</evidence>
<dbReference type="OrthoDB" id="616263at2759"/>
<dbReference type="PANTHER" id="PTHR46060">
    <property type="entry name" value="MARINER MOS1 TRANSPOSASE-LIKE PROTEIN"/>
    <property type="match status" value="1"/>
</dbReference>
<name>A0A4Y2KX72_ARAVE</name>
<dbReference type="Gene3D" id="1.10.10.1450">
    <property type="match status" value="1"/>
</dbReference>
<feature type="domain" description="Mos1 transposase HTH" evidence="2">
    <location>
        <begin position="122"/>
        <end position="158"/>
    </location>
</feature>
<dbReference type="InterPro" id="IPR041426">
    <property type="entry name" value="Mos1_HTH"/>
</dbReference>
<gene>
    <name evidence="3" type="ORF">AVEN_16855_1</name>
</gene>
<feature type="region of interest" description="Disordered" evidence="1">
    <location>
        <begin position="159"/>
        <end position="189"/>
    </location>
</feature>
<dbReference type="PANTHER" id="PTHR46060:SF1">
    <property type="entry name" value="MARINER MOS1 TRANSPOSASE-LIKE PROTEIN"/>
    <property type="match status" value="1"/>
</dbReference>
<comment type="caution">
    <text evidence="3">The sequence shown here is derived from an EMBL/GenBank/DDBJ whole genome shotgun (WGS) entry which is preliminary data.</text>
</comment>
<dbReference type="AlphaFoldDB" id="A0A4Y2KX72"/>
<dbReference type="EMBL" id="BGPR01005110">
    <property type="protein sequence ID" value="GBN06908.1"/>
    <property type="molecule type" value="Genomic_DNA"/>
</dbReference>
<evidence type="ECO:0000259" key="2">
    <source>
        <dbReference type="Pfam" id="PF17906"/>
    </source>
</evidence>
<dbReference type="Pfam" id="PF17906">
    <property type="entry name" value="HTH_48"/>
    <property type="match status" value="1"/>
</dbReference>